<dbReference type="Pfam" id="PF22594">
    <property type="entry name" value="GTP-eEF1A_C"/>
    <property type="match status" value="1"/>
</dbReference>
<dbReference type="SUPFAM" id="SSF50447">
    <property type="entry name" value="Translation proteins"/>
    <property type="match status" value="1"/>
</dbReference>
<comment type="catalytic activity">
    <reaction evidence="9">
        <text>GTP + H2O = GDP + phosphate + H(+)</text>
        <dbReference type="Rhea" id="RHEA:19669"/>
        <dbReference type="ChEBI" id="CHEBI:15377"/>
        <dbReference type="ChEBI" id="CHEBI:15378"/>
        <dbReference type="ChEBI" id="CHEBI:37565"/>
        <dbReference type="ChEBI" id="CHEBI:43474"/>
        <dbReference type="ChEBI" id="CHEBI:58189"/>
    </reaction>
    <physiologicalReaction direction="left-to-right" evidence="9">
        <dbReference type="Rhea" id="RHEA:19670"/>
    </physiologicalReaction>
</comment>
<dbReference type="Pfam" id="PF00009">
    <property type="entry name" value="GTP_EFTU"/>
    <property type="match status" value="1"/>
</dbReference>
<dbReference type="PRINTS" id="PR00315">
    <property type="entry name" value="ELONGATNFCT"/>
</dbReference>
<dbReference type="FunFam" id="3.40.50.300:FF:000204">
    <property type="entry name" value="Translation elongation factor Tu"/>
    <property type="match status" value="1"/>
</dbReference>
<evidence type="ECO:0000256" key="6">
    <source>
        <dbReference type="ARBA" id="ARBA00022801"/>
    </source>
</evidence>
<sequence length="752" mass="84565">MSRHRNVRSMNYSDEYDGYDDVYGHSVEDDYTISPSDAAFMYDRNSRQPQMSLYLKNEEDIAEEDEQSSSDPSIKQQSEVNQEKLTVGLEQIKNILGDSFPEELLINMLVEKNYDTAKVIDVLLNNTSFSKRDTAGNLLIETEPQDIGTCHVLLSEIVDSEKFSFKRYKHLEMDFSQLLINNINPVNTLDSSVDKNLSQNDNSNVVNNKKCSQTNQHPLCTKNLSKVGYYLCIRYFELPKVLKLRKETQTTVIPFKFETRSPDEVKKPCVVKKIEKYLEVKTTAPLILQIPDSSDLGIHIFWKDMQIKVEGMNIVRKHFKEDRGSCKEQLHMVVTGHVDAGKSTLMGHLLFKLGHVSSKTMHKYEQESKKLGKQSFIYAWILDETGEERSRGITMDVGQSKFETKNKIVTLLDAPGHKDFIPNMITGAAQADVALLVVDSTRGEFETGFESGGQTREHALLVRSLGVNQLCVVINKLDTVDWSEERFLEISVKMGTFLKQAGFKEKDVTFVPCSGLTGENLIERSSCEKLLKWYKGPTLLEVIDKFKCPERPVSKPLRVSVNDIYKGTGSGFCVSGRVESGMVQVGDKVLVQPQNELALIKAITIDELPSQKAFAGDYISLTLANFDQQNIAIGYILSDPAFPTAVSSKFESRVVVFNTSVPITRGYPVVLHMQSLSEQAVISKLVAQLNKSTGDIVKQRPRCLLKNSSAMVIIETSKPVCIELYRDMKELGRFMLRVSGVTIAAGVITKIM</sequence>
<dbReference type="GO" id="GO:0005737">
    <property type="term" value="C:cytoplasm"/>
    <property type="evidence" value="ECO:0007669"/>
    <property type="project" value="UniProtKB-SubCell"/>
</dbReference>
<keyword evidence="8" id="KW-0342">GTP-binding</keyword>
<keyword evidence="12" id="KW-1185">Reference proteome</keyword>
<dbReference type="InterPro" id="IPR027417">
    <property type="entry name" value="P-loop_NTPase"/>
</dbReference>
<proteinExistence type="inferred from homology"/>
<dbReference type="CDD" id="cd16267">
    <property type="entry name" value="HBS1-like_II"/>
    <property type="match status" value="1"/>
</dbReference>
<dbReference type="CDD" id="cd04093">
    <property type="entry name" value="HBS1_C_III"/>
    <property type="match status" value="1"/>
</dbReference>
<dbReference type="GO" id="GO:0006412">
    <property type="term" value="P:translation"/>
    <property type="evidence" value="ECO:0007669"/>
    <property type="project" value="UniProtKB-KW"/>
</dbReference>
<dbReference type="Gene3D" id="2.40.30.10">
    <property type="entry name" value="Translation factors"/>
    <property type="match status" value="2"/>
</dbReference>
<keyword evidence="4" id="KW-0597">Phosphoprotein</keyword>
<evidence type="ECO:0000256" key="3">
    <source>
        <dbReference type="ARBA" id="ARBA00022490"/>
    </source>
</evidence>
<dbReference type="InterPro" id="IPR050100">
    <property type="entry name" value="TRAFAC_GTPase_members"/>
</dbReference>
<dbReference type="InterPro" id="IPR009000">
    <property type="entry name" value="Transl_B-barrel_sf"/>
</dbReference>
<dbReference type="HOGENOM" id="CLU_007265_3_6_1"/>
<dbReference type="FunFam" id="2.40.30.10:FF:000020">
    <property type="entry name" value="Translation elongation factor EF-1"/>
    <property type="match status" value="1"/>
</dbReference>
<dbReference type="Gene3D" id="3.40.50.300">
    <property type="entry name" value="P-loop containing nucleotide triphosphate hydrolases"/>
    <property type="match status" value="1"/>
</dbReference>
<dbReference type="SUPFAM" id="SSF52540">
    <property type="entry name" value="P-loop containing nucleoside triphosphate hydrolases"/>
    <property type="match status" value="1"/>
</dbReference>
<dbReference type="PANTHER" id="PTHR23115">
    <property type="entry name" value="TRANSLATION FACTOR"/>
    <property type="match status" value="1"/>
</dbReference>
<reference evidence="11" key="1">
    <citation type="submission" date="2015-05" db="UniProtKB">
        <authorList>
            <consortium name="EnsemblMetazoa"/>
        </authorList>
    </citation>
    <scope>IDENTIFICATION</scope>
</reference>
<dbReference type="STRING" id="13249.T1HNK4"/>
<feature type="region of interest" description="Disordered" evidence="10">
    <location>
        <begin position="60"/>
        <end position="80"/>
    </location>
</feature>
<dbReference type="GO" id="GO:0003924">
    <property type="term" value="F:GTPase activity"/>
    <property type="evidence" value="ECO:0007669"/>
    <property type="project" value="InterPro"/>
</dbReference>
<name>T1HNK4_RHOPR</name>
<dbReference type="InterPro" id="IPR009001">
    <property type="entry name" value="Transl_elong_EF1A/Init_IF2_C"/>
</dbReference>
<dbReference type="FunFam" id="2.40.30.10:FF:000035">
    <property type="entry name" value="HBS1-like translational GTPase"/>
    <property type="match status" value="1"/>
</dbReference>
<dbReference type="EMBL" id="ACPB03010549">
    <property type="status" value="NOT_ANNOTATED_CDS"/>
    <property type="molecule type" value="Genomic_DNA"/>
</dbReference>
<dbReference type="AlphaFoldDB" id="T1HNK4"/>
<keyword evidence="3" id="KW-0963">Cytoplasm</keyword>
<evidence type="ECO:0000256" key="7">
    <source>
        <dbReference type="ARBA" id="ARBA00022917"/>
    </source>
</evidence>
<evidence type="ECO:0000256" key="5">
    <source>
        <dbReference type="ARBA" id="ARBA00022741"/>
    </source>
</evidence>
<evidence type="ECO:0000256" key="8">
    <source>
        <dbReference type="ARBA" id="ARBA00023134"/>
    </source>
</evidence>
<comment type="similarity">
    <text evidence="2">Belongs to the TRAFAC class translation factor GTPase superfamily. Classic translation factor GTPase family. EF-Tu/EF-1A subfamily.</text>
</comment>
<evidence type="ECO:0000256" key="4">
    <source>
        <dbReference type="ARBA" id="ARBA00022553"/>
    </source>
</evidence>
<keyword evidence="7" id="KW-0648">Protein biosynthesis</keyword>
<dbReference type="InterPro" id="IPR037189">
    <property type="entry name" value="HBS1-like_N_sf"/>
</dbReference>
<dbReference type="FunCoup" id="T1HNK4">
    <property type="interactions" value="1279"/>
</dbReference>
<accession>T1HNK4</accession>
<evidence type="ECO:0000313" key="12">
    <source>
        <dbReference type="Proteomes" id="UP000015103"/>
    </source>
</evidence>
<evidence type="ECO:0000256" key="10">
    <source>
        <dbReference type="SAM" id="MobiDB-lite"/>
    </source>
</evidence>
<dbReference type="GO" id="GO:0005525">
    <property type="term" value="F:GTP binding"/>
    <property type="evidence" value="ECO:0007669"/>
    <property type="project" value="UniProtKB-KW"/>
</dbReference>
<protein>
    <submittedName>
        <fullName evidence="11">Tr-type G domain-containing protein</fullName>
    </submittedName>
</protein>
<dbReference type="SUPFAM" id="SSF109732">
    <property type="entry name" value="HBS1-like domain"/>
    <property type="match status" value="1"/>
</dbReference>
<evidence type="ECO:0000313" key="11">
    <source>
        <dbReference type="EnsemblMetazoa" id="RPRC005628-PA"/>
    </source>
</evidence>
<dbReference type="InterPro" id="IPR054696">
    <property type="entry name" value="GTP-eEF1A_C"/>
</dbReference>
<comment type="subcellular location">
    <subcellularLocation>
        <location evidence="1">Cytoplasm</location>
    </subcellularLocation>
</comment>
<dbReference type="CDD" id="cd01883">
    <property type="entry name" value="EF1_alpha"/>
    <property type="match status" value="1"/>
</dbReference>
<dbReference type="VEuPathDB" id="VectorBase:RPRC005628"/>
<dbReference type="Gene3D" id="1.10.8.10">
    <property type="entry name" value="DNA helicase RuvA subunit, C-terminal domain"/>
    <property type="match status" value="1"/>
</dbReference>
<dbReference type="PROSITE" id="PS51722">
    <property type="entry name" value="G_TR_2"/>
    <property type="match status" value="1"/>
</dbReference>
<dbReference type="InterPro" id="IPR000795">
    <property type="entry name" value="T_Tr_GTP-bd_dom"/>
</dbReference>
<organism evidence="11 12">
    <name type="scientific">Rhodnius prolixus</name>
    <name type="common">Triatomid bug</name>
    <dbReference type="NCBI Taxonomy" id="13249"/>
    <lineage>
        <taxon>Eukaryota</taxon>
        <taxon>Metazoa</taxon>
        <taxon>Ecdysozoa</taxon>
        <taxon>Arthropoda</taxon>
        <taxon>Hexapoda</taxon>
        <taxon>Insecta</taxon>
        <taxon>Pterygota</taxon>
        <taxon>Neoptera</taxon>
        <taxon>Paraneoptera</taxon>
        <taxon>Hemiptera</taxon>
        <taxon>Heteroptera</taxon>
        <taxon>Panheteroptera</taxon>
        <taxon>Cimicomorpha</taxon>
        <taxon>Reduviidae</taxon>
        <taxon>Triatominae</taxon>
        <taxon>Rhodnius</taxon>
    </lineage>
</organism>
<dbReference type="EnsemblMetazoa" id="RPRC005628-RA">
    <property type="protein sequence ID" value="RPRC005628-PA"/>
    <property type="gene ID" value="RPRC005628"/>
</dbReference>
<evidence type="ECO:0000256" key="1">
    <source>
        <dbReference type="ARBA" id="ARBA00004496"/>
    </source>
</evidence>
<feature type="compositionally biased region" description="Polar residues" evidence="10">
    <location>
        <begin position="69"/>
        <end position="80"/>
    </location>
</feature>
<keyword evidence="5" id="KW-0547">Nucleotide-binding</keyword>
<dbReference type="Proteomes" id="UP000015103">
    <property type="component" value="Unassembled WGS sequence"/>
</dbReference>
<evidence type="ECO:0000256" key="2">
    <source>
        <dbReference type="ARBA" id="ARBA00007249"/>
    </source>
</evidence>
<evidence type="ECO:0000256" key="9">
    <source>
        <dbReference type="ARBA" id="ARBA00049117"/>
    </source>
</evidence>
<dbReference type="SUPFAM" id="SSF50465">
    <property type="entry name" value="EF-Tu/eEF-1alpha/eIF2-gamma C-terminal domain"/>
    <property type="match status" value="1"/>
</dbReference>
<keyword evidence="6" id="KW-0378">Hydrolase</keyword>
<dbReference type="InParanoid" id="T1HNK4"/>
<dbReference type="eggNOG" id="KOG0458">
    <property type="taxonomic scope" value="Eukaryota"/>
</dbReference>